<dbReference type="InterPro" id="IPR011473">
    <property type="entry name" value="DUF1579"/>
</dbReference>
<name>A0A3B0R0N6_9ZZZZ</name>
<dbReference type="Pfam" id="PF07617">
    <property type="entry name" value="DUF1579"/>
    <property type="match status" value="1"/>
</dbReference>
<evidence type="ECO:0008006" key="2">
    <source>
        <dbReference type="Google" id="ProtNLM"/>
    </source>
</evidence>
<proteinExistence type="predicted"/>
<dbReference type="AlphaFoldDB" id="A0A3B0R0N6"/>
<dbReference type="EMBL" id="UOEE01000027">
    <property type="protein sequence ID" value="VAV87050.1"/>
    <property type="molecule type" value="Genomic_DNA"/>
</dbReference>
<evidence type="ECO:0000313" key="1">
    <source>
        <dbReference type="EMBL" id="VAV87050.1"/>
    </source>
</evidence>
<organism evidence="1">
    <name type="scientific">hydrothermal vent metagenome</name>
    <dbReference type="NCBI Taxonomy" id="652676"/>
    <lineage>
        <taxon>unclassified sequences</taxon>
        <taxon>metagenomes</taxon>
        <taxon>ecological metagenomes</taxon>
    </lineage>
</organism>
<protein>
    <recommendedName>
        <fullName evidence="2">DUF1579 domain-containing protein</fullName>
    </recommendedName>
</protein>
<accession>A0A3B0R0N6</accession>
<sequence>MTKPKLTASLLLVAVLLGSTANADTAKPKPPPKACQGPEFRQLDFWVGNWNLSYNQGKDKPMGTAHNLITKSALGDCVITEKFSMPGFHGTSLSTFHKQSGKWRQTWVDNQGGYFDLAGGPAPKDADYDFGLELVHPEGMKAPFLRMIWQIKDADHLVWRWQSKKSEGQNWSDRWVLNYTRVQPTAKH</sequence>
<gene>
    <name evidence="1" type="ORF">MNBD_ALPHA06-1623</name>
</gene>
<reference evidence="1" key="1">
    <citation type="submission" date="2018-06" db="EMBL/GenBank/DDBJ databases">
        <authorList>
            <person name="Zhirakovskaya E."/>
        </authorList>
    </citation>
    <scope>NUCLEOTIDE SEQUENCE</scope>
</reference>